<dbReference type="OrthoDB" id="189226at2759"/>
<gene>
    <name evidence="3" type="ORF">D9619_003045</name>
</gene>
<dbReference type="PANTHER" id="PTHR10983:SF16">
    <property type="entry name" value="LYSOCARDIOLIPIN ACYLTRANSFERASE 1"/>
    <property type="match status" value="1"/>
</dbReference>
<dbReference type="SUPFAM" id="SSF69593">
    <property type="entry name" value="Glycerol-3-phosphate (1)-acyltransferase"/>
    <property type="match status" value="1"/>
</dbReference>
<evidence type="ECO:0000313" key="4">
    <source>
        <dbReference type="Proteomes" id="UP000567179"/>
    </source>
</evidence>
<keyword evidence="1" id="KW-0812">Transmembrane</keyword>
<keyword evidence="4" id="KW-1185">Reference proteome</keyword>
<dbReference type="PANTHER" id="PTHR10983">
    <property type="entry name" value="1-ACYLGLYCEROL-3-PHOSPHATE ACYLTRANSFERASE-RELATED"/>
    <property type="match status" value="1"/>
</dbReference>
<sequence>MASDPPLYTLPIAQRPPASWGRLLKAILFCFLFNFGCLLMNGCQFAFLVFRVLPFRWSRRLYYASIRYTKGAFGALQILMCQWFSPTKFLVTFETTGMGAFTPEEIDRYVIKDAEGNHVGLDLPTRFVLIANHQVYADWWYAWCLTYFMSPEGIHRYVFITLKKSLRWVPIVGWGMQFFNFIFLARSWASDRQELAVALASLGREAERDGKPLCFMLYPEGTLVSKDTRPRSKKYADKMGISDMKHILLPRSTGLHYSLRSLAPRIPDLQLVDMTVAYPGIPPMGYGQDYYTLRSLFFNGVAPPAVHMHLRKFNVTGDVPIGDLAGASGYQTLDSKAKRIVEVDIPSHEKDVFDEWLRKLWQEKDDAMDCFFQTNSLVPTDATAPKVEIPVKLRRKQEILDAFCFFWPAGVAYLWRRIRG</sequence>
<evidence type="ECO:0000259" key="2">
    <source>
        <dbReference type="SMART" id="SM00563"/>
    </source>
</evidence>
<comment type="caution">
    <text evidence="3">The sequence shown here is derived from an EMBL/GenBank/DDBJ whole genome shotgun (WGS) entry which is preliminary data.</text>
</comment>
<feature type="transmembrane region" description="Helical" evidence="1">
    <location>
        <begin position="26"/>
        <end position="50"/>
    </location>
</feature>
<keyword evidence="1" id="KW-0472">Membrane</keyword>
<accession>A0A8H5AY64</accession>
<dbReference type="EMBL" id="JAACJJ010000056">
    <property type="protein sequence ID" value="KAF5312683.1"/>
    <property type="molecule type" value="Genomic_DNA"/>
</dbReference>
<dbReference type="GO" id="GO:0016746">
    <property type="term" value="F:acyltransferase activity"/>
    <property type="evidence" value="ECO:0007669"/>
    <property type="project" value="InterPro"/>
</dbReference>
<evidence type="ECO:0000313" key="3">
    <source>
        <dbReference type="EMBL" id="KAF5312683.1"/>
    </source>
</evidence>
<dbReference type="InterPro" id="IPR002123">
    <property type="entry name" value="Plipid/glycerol_acylTrfase"/>
</dbReference>
<keyword evidence="1" id="KW-1133">Transmembrane helix</keyword>
<dbReference type="CDD" id="cd07990">
    <property type="entry name" value="LPLAT_LCLAT1-like"/>
    <property type="match status" value="1"/>
</dbReference>
<dbReference type="GO" id="GO:0036149">
    <property type="term" value="P:phosphatidylinositol acyl-chain remodeling"/>
    <property type="evidence" value="ECO:0007669"/>
    <property type="project" value="TreeGrafter"/>
</dbReference>
<dbReference type="Proteomes" id="UP000567179">
    <property type="component" value="Unassembled WGS sequence"/>
</dbReference>
<organism evidence="3 4">
    <name type="scientific">Psilocybe cf. subviscida</name>
    <dbReference type="NCBI Taxonomy" id="2480587"/>
    <lineage>
        <taxon>Eukaryota</taxon>
        <taxon>Fungi</taxon>
        <taxon>Dikarya</taxon>
        <taxon>Basidiomycota</taxon>
        <taxon>Agaricomycotina</taxon>
        <taxon>Agaricomycetes</taxon>
        <taxon>Agaricomycetidae</taxon>
        <taxon>Agaricales</taxon>
        <taxon>Agaricineae</taxon>
        <taxon>Strophariaceae</taxon>
        <taxon>Psilocybe</taxon>
    </lineage>
</organism>
<reference evidence="3 4" key="1">
    <citation type="journal article" date="2020" name="ISME J.">
        <title>Uncovering the hidden diversity of litter-decomposition mechanisms in mushroom-forming fungi.</title>
        <authorList>
            <person name="Floudas D."/>
            <person name="Bentzer J."/>
            <person name="Ahren D."/>
            <person name="Johansson T."/>
            <person name="Persson P."/>
            <person name="Tunlid A."/>
        </authorList>
    </citation>
    <scope>NUCLEOTIDE SEQUENCE [LARGE SCALE GENOMIC DNA]</scope>
    <source>
        <strain evidence="3 4">CBS 101986</strain>
    </source>
</reference>
<feature type="domain" description="Phospholipid/glycerol acyltransferase" evidence="2">
    <location>
        <begin position="127"/>
        <end position="256"/>
    </location>
</feature>
<dbReference type="GO" id="GO:0005783">
    <property type="term" value="C:endoplasmic reticulum"/>
    <property type="evidence" value="ECO:0007669"/>
    <property type="project" value="TreeGrafter"/>
</dbReference>
<evidence type="ECO:0000256" key="1">
    <source>
        <dbReference type="SAM" id="Phobius"/>
    </source>
</evidence>
<name>A0A8H5AY64_9AGAR</name>
<protein>
    <recommendedName>
        <fullName evidence="2">Phospholipid/glycerol acyltransferase domain-containing protein</fullName>
    </recommendedName>
</protein>
<proteinExistence type="predicted"/>
<dbReference type="AlphaFoldDB" id="A0A8H5AY64"/>
<dbReference type="SMART" id="SM00563">
    <property type="entry name" value="PlsC"/>
    <property type="match status" value="1"/>
</dbReference>
<dbReference type="Pfam" id="PF01553">
    <property type="entry name" value="Acyltransferase"/>
    <property type="match status" value="1"/>
</dbReference>